<dbReference type="GO" id="GO:0003677">
    <property type="term" value="F:DNA binding"/>
    <property type="evidence" value="ECO:0007669"/>
    <property type="project" value="InterPro"/>
</dbReference>
<dbReference type="PANTHER" id="PTHR34388:SF1">
    <property type="entry name" value="DNA POLYMERASE III SUBUNIT DELTA"/>
    <property type="match status" value="1"/>
</dbReference>
<dbReference type="Pfam" id="PF06144">
    <property type="entry name" value="DNA_pol3_delta"/>
    <property type="match status" value="1"/>
</dbReference>
<keyword evidence="5" id="KW-0235">DNA replication</keyword>
<feature type="domain" description="DNA polymerase III delta N-terminal" evidence="9">
    <location>
        <begin position="28"/>
        <end position="142"/>
    </location>
</feature>
<evidence type="ECO:0000259" key="9">
    <source>
        <dbReference type="Pfam" id="PF06144"/>
    </source>
</evidence>
<dbReference type="Gene3D" id="1.20.272.10">
    <property type="match status" value="1"/>
</dbReference>
<evidence type="ECO:0000256" key="3">
    <source>
        <dbReference type="ARBA" id="ARBA00022679"/>
    </source>
</evidence>
<dbReference type="Proteomes" id="UP000810252">
    <property type="component" value="Unassembled WGS sequence"/>
</dbReference>
<comment type="catalytic activity">
    <reaction evidence="8">
        <text>DNA(n) + a 2'-deoxyribonucleoside 5'-triphosphate = DNA(n+1) + diphosphate</text>
        <dbReference type="Rhea" id="RHEA:22508"/>
        <dbReference type="Rhea" id="RHEA-COMP:17339"/>
        <dbReference type="Rhea" id="RHEA-COMP:17340"/>
        <dbReference type="ChEBI" id="CHEBI:33019"/>
        <dbReference type="ChEBI" id="CHEBI:61560"/>
        <dbReference type="ChEBI" id="CHEBI:173112"/>
        <dbReference type="EC" id="2.7.7.7"/>
    </reaction>
</comment>
<dbReference type="PANTHER" id="PTHR34388">
    <property type="entry name" value="DNA POLYMERASE III SUBUNIT DELTA"/>
    <property type="match status" value="1"/>
</dbReference>
<evidence type="ECO:0000256" key="1">
    <source>
        <dbReference type="ARBA" id="ARBA00012417"/>
    </source>
</evidence>
<gene>
    <name evidence="10" type="primary">holA</name>
    <name evidence="10" type="ORF">IAC29_06510</name>
</gene>
<keyword evidence="6" id="KW-0239">DNA-directed DNA polymerase</keyword>
<dbReference type="SUPFAM" id="SSF48019">
    <property type="entry name" value="post-AAA+ oligomerization domain-like"/>
    <property type="match status" value="1"/>
</dbReference>
<dbReference type="InterPro" id="IPR027417">
    <property type="entry name" value="P-loop_NTPase"/>
</dbReference>
<dbReference type="GO" id="GO:0006261">
    <property type="term" value="P:DNA-templated DNA replication"/>
    <property type="evidence" value="ECO:0007669"/>
    <property type="project" value="TreeGrafter"/>
</dbReference>
<dbReference type="EC" id="2.7.7.7" evidence="1"/>
<dbReference type="InterPro" id="IPR010372">
    <property type="entry name" value="DNA_pol3_delta_N"/>
</dbReference>
<evidence type="ECO:0000256" key="8">
    <source>
        <dbReference type="ARBA" id="ARBA00049244"/>
    </source>
</evidence>
<reference evidence="10" key="1">
    <citation type="submission" date="2020-10" db="EMBL/GenBank/DDBJ databases">
        <authorList>
            <person name="Gilroy R."/>
        </authorList>
    </citation>
    <scope>NUCLEOTIDE SEQUENCE</scope>
    <source>
        <strain evidence="10">20514</strain>
    </source>
</reference>
<evidence type="ECO:0000256" key="4">
    <source>
        <dbReference type="ARBA" id="ARBA00022695"/>
    </source>
</evidence>
<proteinExistence type="inferred from homology"/>
<reference evidence="10" key="2">
    <citation type="journal article" date="2021" name="PeerJ">
        <title>Extensive microbial diversity within the chicken gut microbiome revealed by metagenomics and culture.</title>
        <authorList>
            <person name="Gilroy R."/>
            <person name="Ravi A."/>
            <person name="Getino M."/>
            <person name="Pursley I."/>
            <person name="Horton D.L."/>
            <person name="Alikhan N.F."/>
            <person name="Baker D."/>
            <person name="Gharbi K."/>
            <person name="Hall N."/>
            <person name="Watson M."/>
            <person name="Adriaenssens E.M."/>
            <person name="Foster-Nyarko E."/>
            <person name="Jarju S."/>
            <person name="Secka A."/>
            <person name="Antonio M."/>
            <person name="Oren A."/>
            <person name="Chaudhuri R.R."/>
            <person name="La Ragione R."/>
            <person name="Hildebrand F."/>
            <person name="Pallen M.J."/>
        </authorList>
    </citation>
    <scope>NUCLEOTIDE SEQUENCE</scope>
    <source>
        <strain evidence="10">20514</strain>
    </source>
</reference>
<comment type="similarity">
    <text evidence="7">Belongs to the DNA polymerase HolA subunit family.</text>
</comment>
<comment type="caution">
    <text evidence="10">The sequence shown here is derived from an EMBL/GenBank/DDBJ whole genome shotgun (WGS) entry which is preliminary data.</text>
</comment>
<dbReference type="AlphaFoldDB" id="A0A9D9HC90"/>
<evidence type="ECO:0000313" key="11">
    <source>
        <dbReference type="Proteomes" id="UP000810252"/>
    </source>
</evidence>
<keyword evidence="3 10" id="KW-0808">Transferase</keyword>
<dbReference type="EMBL" id="JADIMQ010000092">
    <property type="protein sequence ID" value="MBO8448905.1"/>
    <property type="molecule type" value="Genomic_DNA"/>
</dbReference>
<evidence type="ECO:0000313" key="10">
    <source>
        <dbReference type="EMBL" id="MBO8448905.1"/>
    </source>
</evidence>
<accession>A0A9D9HC90</accession>
<dbReference type="GO" id="GO:0003887">
    <property type="term" value="F:DNA-directed DNA polymerase activity"/>
    <property type="evidence" value="ECO:0007669"/>
    <property type="project" value="UniProtKB-KW"/>
</dbReference>
<evidence type="ECO:0000256" key="7">
    <source>
        <dbReference type="ARBA" id="ARBA00034754"/>
    </source>
</evidence>
<keyword evidence="4 10" id="KW-0548">Nucleotidyltransferase</keyword>
<dbReference type="Gene3D" id="3.40.50.300">
    <property type="entry name" value="P-loop containing nucleotide triphosphate hydrolases"/>
    <property type="match status" value="1"/>
</dbReference>
<dbReference type="InterPro" id="IPR005790">
    <property type="entry name" value="DNA_polIII_delta"/>
</dbReference>
<dbReference type="SUPFAM" id="SSF52540">
    <property type="entry name" value="P-loop containing nucleoside triphosphate hydrolases"/>
    <property type="match status" value="1"/>
</dbReference>
<dbReference type="NCBIfam" id="TIGR01128">
    <property type="entry name" value="holA"/>
    <property type="match status" value="1"/>
</dbReference>
<organism evidence="10 11">
    <name type="scientific">Candidatus Cryptobacteroides merdigallinarum</name>
    <dbReference type="NCBI Taxonomy" id="2840770"/>
    <lineage>
        <taxon>Bacteria</taxon>
        <taxon>Pseudomonadati</taxon>
        <taxon>Bacteroidota</taxon>
        <taxon>Bacteroidia</taxon>
        <taxon>Bacteroidales</taxon>
        <taxon>Candidatus Cryptobacteroides</taxon>
    </lineage>
</organism>
<protein>
    <recommendedName>
        <fullName evidence="2">DNA polymerase III subunit delta</fullName>
        <ecNumber evidence="1">2.7.7.7</ecNumber>
    </recommendedName>
</protein>
<dbReference type="Gene3D" id="1.10.8.60">
    <property type="match status" value="1"/>
</dbReference>
<dbReference type="GO" id="GO:0009360">
    <property type="term" value="C:DNA polymerase III complex"/>
    <property type="evidence" value="ECO:0007669"/>
    <property type="project" value="InterPro"/>
</dbReference>
<evidence type="ECO:0000256" key="2">
    <source>
        <dbReference type="ARBA" id="ARBA00017703"/>
    </source>
</evidence>
<evidence type="ECO:0000256" key="6">
    <source>
        <dbReference type="ARBA" id="ARBA00022932"/>
    </source>
</evidence>
<evidence type="ECO:0000256" key="5">
    <source>
        <dbReference type="ARBA" id="ARBA00022705"/>
    </source>
</evidence>
<dbReference type="InterPro" id="IPR008921">
    <property type="entry name" value="DNA_pol3_clamp-load_cplx_C"/>
</dbReference>
<sequence>MAKGFGEIDAQCRDIAEDVRKGIFSPVYLLMGEEPYYPETVCAAIMENALEDSERDFNQTVFYGTDTDADKVVTAAMRYPVFAARQLVVVKEAQAMKTIDALAKYCLNPMPTTVLVLYLHGASLDKRKELYRNIRKTGTVVESVPVRDYEMVRWITSFYSGKGLSIAPDAAALLAEFAGTDLNKIAIETEKMRKNLPEGTAVITAEDIEQNVGISRQYSIFELTRELSSRNAARAMKIAAYMGNAPKFMLLLATAPLFNHFYRILKYEAFMMKNPRATAPEKAAVLGISPYFLKEYETAAANYPPRKCLGIITLIKEYDFKGKGGNAGEATQAGLLMELVARILGA</sequence>
<name>A0A9D9HC90_9BACT</name>